<comment type="caution">
    <text evidence="3">The sequence shown here is derived from an EMBL/GenBank/DDBJ whole genome shotgun (WGS) entry which is preliminary data.</text>
</comment>
<feature type="signal peptide" evidence="2">
    <location>
        <begin position="1"/>
        <end position="31"/>
    </location>
</feature>
<dbReference type="EMBL" id="CAXAMN010005736">
    <property type="protein sequence ID" value="CAK9015186.1"/>
    <property type="molecule type" value="Genomic_DNA"/>
</dbReference>
<keyword evidence="2" id="KW-0732">Signal</keyword>
<gene>
    <name evidence="3" type="ORF">CCMP2556_LOCUS12008</name>
</gene>
<evidence type="ECO:0000256" key="2">
    <source>
        <dbReference type="SAM" id="SignalP"/>
    </source>
</evidence>
<evidence type="ECO:0008006" key="5">
    <source>
        <dbReference type="Google" id="ProtNLM"/>
    </source>
</evidence>
<sequence>MVRQRLGPSSRFKVLIVATVVLCFLHLPINGSHPALAVTGLGREATRARQSAQTRLAAESKKRQLPPLTSPANPEEHVFVPLEGYGQKIEDLFDGEDFVFVRGGVAVGKSTMGADLARQFPKRFVRVPFTCAAEETWIADINNAIRSATGTAKLRETSPLLCLRTALELAINDDLILVLDEAHTIFSLPLLCESLFQSTRHPKLLLLSASGDEAKMSSEVAATEIRQKFFWTPPVPETEDALDELVKQLNEAGVHLDARSVAFFLKFCAGHRSIFVAAMNWVKKMQDETSHWAYRETVAKVRASIGDGSWATGTILGALAESRGVKVNWIDVVPKEFIQRLCEGPGSLSKEIRHELTIQGFVIPFSEGNDEFQRVDWTRPGATYAVANPILASYYRHQLQNFRGLKVHVEPFVPVNCLDLLLRAIPYLTFAQVVSFAADLESNSSLSGSDLPYEEQYNAAILHALQRLGYQASAPLTARNGKVDVLVQINQMAFSLECIMANRGKESHIEHRNRFDNENLTNYFKADHKALLTIGSTNVARKRVNETRADGVEIIGLMPNIAHTGYHVLYRGAAEGTDLVEYYVECDLVARALDNDRIRCIQKISHINPPGKPRKALAKGPTHQKVKTLDVHIEKIDDDYQRRQQIRSLTACSESNEQQGLRHCLRKMIWLFGAWLCILPLMGQQILREGEEKEVGHNNLDIM</sequence>
<protein>
    <recommendedName>
        <fullName evidence="5">AAA+ ATPase domain-containing protein</fullName>
    </recommendedName>
</protein>
<feature type="region of interest" description="Disordered" evidence="1">
    <location>
        <begin position="55"/>
        <end position="74"/>
    </location>
</feature>
<reference evidence="3 4" key="1">
    <citation type="submission" date="2024-02" db="EMBL/GenBank/DDBJ databases">
        <authorList>
            <person name="Chen Y."/>
            <person name="Shah S."/>
            <person name="Dougan E. K."/>
            <person name="Thang M."/>
            <person name="Chan C."/>
        </authorList>
    </citation>
    <scope>NUCLEOTIDE SEQUENCE [LARGE SCALE GENOMIC DNA]</scope>
</reference>
<name>A0ABP0JLP4_9DINO</name>
<keyword evidence="4" id="KW-1185">Reference proteome</keyword>
<evidence type="ECO:0000256" key="1">
    <source>
        <dbReference type="SAM" id="MobiDB-lite"/>
    </source>
</evidence>
<feature type="chain" id="PRO_5047397454" description="AAA+ ATPase domain-containing protein" evidence="2">
    <location>
        <begin position="32"/>
        <end position="703"/>
    </location>
</feature>
<accession>A0ABP0JLP4</accession>
<dbReference type="Proteomes" id="UP001642484">
    <property type="component" value="Unassembled WGS sequence"/>
</dbReference>
<evidence type="ECO:0000313" key="3">
    <source>
        <dbReference type="EMBL" id="CAK9015186.1"/>
    </source>
</evidence>
<proteinExistence type="predicted"/>
<feature type="non-terminal residue" evidence="3">
    <location>
        <position position="703"/>
    </location>
</feature>
<organism evidence="3 4">
    <name type="scientific">Durusdinium trenchii</name>
    <dbReference type="NCBI Taxonomy" id="1381693"/>
    <lineage>
        <taxon>Eukaryota</taxon>
        <taxon>Sar</taxon>
        <taxon>Alveolata</taxon>
        <taxon>Dinophyceae</taxon>
        <taxon>Suessiales</taxon>
        <taxon>Symbiodiniaceae</taxon>
        <taxon>Durusdinium</taxon>
    </lineage>
</organism>
<evidence type="ECO:0000313" key="4">
    <source>
        <dbReference type="Proteomes" id="UP001642484"/>
    </source>
</evidence>